<reference evidence="1 2" key="1">
    <citation type="journal article" date="2017" name="Genome Biol.">
        <title>New reference genome sequences of hot pepper reveal the massive evolution of plant disease-resistance genes by retroduplication.</title>
        <authorList>
            <person name="Kim S."/>
            <person name="Park J."/>
            <person name="Yeom S.I."/>
            <person name="Kim Y.M."/>
            <person name="Seo E."/>
            <person name="Kim K.T."/>
            <person name="Kim M.S."/>
            <person name="Lee J.M."/>
            <person name="Cheong K."/>
            <person name="Shin H.S."/>
            <person name="Kim S.B."/>
            <person name="Han K."/>
            <person name="Lee J."/>
            <person name="Park M."/>
            <person name="Lee H.A."/>
            <person name="Lee H.Y."/>
            <person name="Lee Y."/>
            <person name="Oh S."/>
            <person name="Lee J.H."/>
            <person name="Choi E."/>
            <person name="Choi E."/>
            <person name="Lee S.E."/>
            <person name="Jeon J."/>
            <person name="Kim H."/>
            <person name="Choi G."/>
            <person name="Song H."/>
            <person name="Lee J."/>
            <person name="Lee S.C."/>
            <person name="Kwon J.K."/>
            <person name="Lee H.Y."/>
            <person name="Koo N."/>
            <person name="Hong Y."/>
            <person name="Kim R.W."/>
            <person name="Kang W.H."/>
            <person name="Huh J.H."/>
            <person name="Kang B.C."/>
            <person name="Yang T.J."/>
            <person name="Lee Y.H."/>
            <person name="Bennetzen J.L."/>
            <person name="Choi D."/>
        </authorList>
    </citation>
    <scope>NUCLEOTIDE SEQUENCE [LARGE SCALE GENOMIC DNA]</scope>
    <source>
        <strain evidence="2">cv. PBC81</strain>
    </source>
</reference>
<sequence length="145" mass="16460">MRKNVDDIFSLNVSYTKMKRVKRIILKKLEGGLIDDSNKLEVYAQELRDTNLGSNVVINLSKDALEQVVDRETTRIWKWFIELLRNSLGLIDGEGLTLMSDMQKISQPMVEAAAPSRALVQKPVAPLRALVDEDETEDELEGEDE</sequence>
<comment type="caution">
    <text evidence="1">The sequence shown here is derived from an EMBL/GenBank/DDBJ whole genome shotgun (WGS) entry which is preliminary data.</text>
</comment>
<dbReference type="Proteomes" id="UP000224567">
    <property type="component" value="Unassembled WGS sequence"/>
</dbReference>
<keyword evidence="2" id="KW-1185">Reference proteome</keyword>
<reference evidence="2" key="2">
    <citation type="journal article" date="2017" name="J. Anim. Genet.">
        <title>Multiple reference genome sequences of hot pepper reveal the massive evolution of plant disease resistance genes by retroduplication.</title>
        <authorList>
            <person name="Kim S."/>
            <person name="Park J."/>
            <person name="Yeom S.-I."/>
            <person name="Kim Y.-M."/>
            <person name="Seo E."/>
            <person name="Kim K.-T."/>
            <person name="Kim M.-S."/>
            <person name="Lee J.M."/>
            <person name="Cheong K."/>
            <person name="Shin H.-S."/>
            <person name="Kim S.-B."/>
            <person name="Han K."/>
            <person name="Lee J."/>
            <person name="Park M."/>
            <person name="Lee H.-A."/>
            <person name="Lee H.-Y."/>
            <person name="Lee Y."/>
            <person name="Oh S."/>
            <person name="Lee J.H."/>
            <person name="Choi E."/>
            <person name="Choi E."/>
            <person name="Lee S.E."/>
            <person name="Jeon J."/>
            <person name="Kim H."/>
            <person name="Choi G."/>
            <person name="Song H."/>
            <person name="Lee J."/>
            <person name="Lee S.-C."/>
            <person name="Kwon J.-K."/>
            <person name="Lee H.-Y."/>
            <person name="Koo N."/>
            <person name="Hong Y."/>
            <person name="Kim R.W."/>
            <person name="Kang W.-H."/>
            <person name="Huh J.H."/>
            <person name="Kang B.-C."/>
            <person name="Yang T.-J."/>
            <person name="Lee Y.-H."/>
            <person name="Bennetzen J.L."/>
            <person name="Choi D."/>
        </authorList>
    </citation>
    <scope>NUCLEOTIDE SEQUENCE [LARGE SCALE GENOMIC DNA]</scope>
    <source>
        <strain evidence="2">cv. PBC81</strain>
    </source>
</reference>
<gene>
    <name evidence="1" type="ORF">CQW23_01022</name>
</gene>
<dbReference type="OrthoDB" id="1299287at2759"/>
<dbReference type="AlphaFoldDB" id="A0A2G2XMH7"/>
<dbReference type="PANTHER" id="PTHR31973">
    <property type="entry name" value="POLYPROTEIN, PUTATIVE-RELATED"/>
    <property type="match status" value="1"/>
</dbReference>
<dbReference type="PANTHER" id="PTHR31973:SF189">
    <property type="entry name" value="TRANSPOSASE, MUDR, PLANT, MULE TRANSPOSASE DOMAIN PROTEIN-RELATED"/>
    <property type="match status" value="1"/>
</dbReference>
<protein>
    <submittedName>
        <fullName evidence="1">Uncharacterized protein</fullName>
    </submittedName>
</protein>
<evidence type="ECO:0000313" key="1">
    <source>
        <dbReference type="EMBL" id="PHT58659.1"/>
    </source>
</evidence>
<organism evidence="1 2">
    <name type="scientific">Capsicum baccatum</name>
    <name type="common">Peruvian pepper</name>
    <dbReference type="NCBI Taxonomy" id="33114"/>
    <lineage>
        <taxon>Eukaryota</taxon>
        <taxon>Viridiplantae</taxon>
        <taxon>Streptophyta</taxon>
        <taxon>Embryophyta</taxon>
        <taxon>Tracheophyta</taxon>
        <taxon>Spermatophyta</taxon>
        <taxon>Magnoliopsida</taxon>
        <taxon>eudicotyledons</taxon>
        <taxon>Gunneridae</taxon>
        <taxon>Pentapetalae</taxon>
        <taxon>asterids</taxon>
        <taxon>lamiids</taxon>
        <taxon>Solanales</taxon>
        <taxon>Solanaceae</taxon>
        <taxon>Solanoideae</taxon>
        <taxon>Capsiceae</taxon>
        <taxon>Capsicum</taxon>
    </lineage>
</organism>
<dbReference type="EMBL" id="MLFT02000001">
    <property type="protein sequence ID" value="PHT58659.1"/>
    <property type="molecule type" value="Genomic_DNA"/>
</dbReference>
<accession>A0A2G2XMH7</accession>
<name>A0A2G2XMH7_CAPBA</name>
<evidence type="ECO:0000313" key="2">
    <source>
        <dbReference type="Proteomes" id="UP000224567"/>
    </source>
</evidence>
<dbReference type="STRING" id="33114.A0A2G2XMH7"/>
<proteinExistence type="predicted"/>